<sequence>MLDLDERLKTFIQKVNPKNELSSKCGLGFVPPSGKMSLQMDPGSKAIETYWNGNEEMAMNFELALNGVDYPSAREALAPVIDELTSLKEDEIVSSNGSFEFDHIEVTGMPFNQVIDLDGSVYWLTNFICYVTKINNKEAI</sequence>
<dbReference type="EMBL" id="DYXG01000055">
    <property type="protein sequence ID" value="HJE97093.1"/>
    <property type="molecule type" value="Genomic_DNA"/>
</dbReference>
<reference evidence="1" key="1">
    <citation type="journal article" date="2021" name="PeerJ">
        <title>Extensive microbial diversity within the chicken gut microbiome revealed by metagenomics and culture.</title>
        <authorList>
            <person name="Gilroy R."/>
            <person name="Ravi A."/>
            <person name="Getino M."/>
            <person name="Pursley I."/>
            <person name="Horton D.L."/>
            <person name="Alikhan N.F."/>
            <person name="Baker D."/>
            <person name="Gharbi K."/>
            <person name="Hall N."/>
            <person name="Watson M."/>
            <person name="Adriaenssens E.M."/>
            <person name="Foster-Nyarko E."/>
            <person name="Jarju S."/>
            <person name="Secka A."/>
            <person name="Antonio M."/>
            <person name="Oren A."/>
            <person name="Chaudhuri R.R."/>
            <person name="La Ragione R."/>
            <person name="Hildebrand F."/>
            <person name="Pallen M.J."/>
        </authorList>
    </citation>
    <scope>NUCLEOTIDE SEQUENCE</scope>
    <source>
        <strain evidence="1">CHK174-6876</strain>
    </source>
</reference>
<gene>
    <name evidence="1" type="ORF">K8V00_05675</name>
</gene>
<reference evidence="1" key="2">
    <citation type="submission" date="2021-09" db="EMBL/GenBank/DDBJ databases">
        <authorList>
            <person name="Gilroy R."/>
        </authorList>
    </citation>
    <scope>NUCLEOTIDE SEQUENCE</scope>
    <source>
        <strain evidence="1">CHK174-6876</strain>
    </source>
</reference>
<dbReference type="AlphaFoldDB" id="A0A921F9V0"/>
<protein>
    <submittedName>
        <fullName evidence="1">Minor capsid protein</fullName>
    </submittedName>
</protein>
<accession>A0A921F9V0</accession>
<evidence type="ECO:0000313" key="2">
    <source>
        <dbReference type="Proteomes" id="UP000707535"/>
    </source>
</evidence>
<dbReference type="Proteomes" id="UP000707535">
    <property type="component" value="Unassembled WGS sequence"/>
</dbReference>
<name>A0A921F9V0_9LACO</name>
<comment type="caution">
    <text evidence="1">The sequence shown here is derived from an EMBL/GenBank/DDBJ whole genome shotgun (WGS) entry which is preliminary data.</text>
</comment>
<organism evidence="1 2">
    <name type="scientific">Ligilactobacillus acidipiscis</name>
    <dbReference type="NCBI Taxonomy" id="89059"/>
    <lineage>
        <taxon>Bacteria</taxon>
        <taxon>Bacillati</taxon>
        <taxon>Bacillota</taxon>
        <taxon>Bacilli</taxon>
        <taxon>Lactobacillales</taxon>
        <taxon>Lactobacillaceae</taxon>
        <taxon>Ligilactobacillus</taxon>
    </lineage>
</organism>
<proteinExistence type="predicted"/>
<evidence type="ECO:0000313" key="1">
    <source>
        <dbReference type="EMBL" id="HJE97093.1"/>
    </source>
</evidence>